<protein>
    <submittedName>
        <fullName evidence="2">Uncharacterized protein</fullName>
    </submittedName>
</protein>
<evidence type="ECO:0000313" key="2">
    <source>
        <dbReference type="EMBL" id="KAF5325095.1"/>
    </source>
</evidence>
<evidence type="ECO:0000313" key="3">
    <source>
        <dbReference type="Proteomes" id="UP000567179"/>
    </source>
</evidence>
<name>A0A8H5BKV8_9AGAR</name>
<dbReference type="Proteomes" id="UP000567179">
    <property type="component" value="Unassembled WGS sequence"/>
</dbReference>
<feature type="compositionally biased region" description="Polar residues" evidence="1">
    <location>
        <begin position="1"/>
        <end position="16"/>
    </location>
</feature>
<dbReference type="OrthoDB" id="341421at2759"/>
<accession>A0A8H5BKV8</accession>
<gene>
    <name evidence="2" type="ORF">D9619_010010</name>
</gene>
<reference evidence="2 3" key="1">
    <citation type="journal article" date="2020" name="ISME J.">
        <title>Uncovering the hidden diversity of litter-decomposition mechanisms in mushroom-forming fungi.</title>
        <authorList>
            <person name="Floudas D."/>
            <person name="Bentzer J."/>
            <person name="Ahren D."/>
            <person name="Johansson T."/>
            <person name="Persson P."/>
            <person name="Tunlid A."/>
        </authorList>
    </citation>
    <scope>NUCLEOTIDE SEQUENCE [LARGE SCALE GENOMIC DNA]</scope>
    <source>
        <strain evidence="2 3">CBS 101986</strain>
    </source>
</reference>
<dbReference type="EMBL" id="JAACJJ010000015">
    <property type="protein sequence ID" value="KAF5325095.1"/>
    <property type="molecule type" value="Genomic_DNA"/>
</dbReference>
<feature type="region of interest" description="Disordered" evidence="1">
    <location>
        <begin position="1"/>
        <end position="20"/>
    </location>
</feature>
<evidence type="ECO:0000256" key="1">
    <source>
        <dbReference type="SAM" id="MobiDB-lite"/>
    </source>
</evidence>
<organism evidence="2 3">
    <name type="scientific">Psilocybe cf. subviscida</name>
    <dbReference type="NCBI Taxonomy" id="2480587"/>
    <lineage>
        <taxon>Eukaryota</taxon>
        <taxon>Fungi</taxon>
        <taxon>Dikarya</taxon>
        <taxon>Basidiomycota</taxon>
        <taxon>Agaricomycotina</taxon>
        <taxon>Agaricomycetes</taxon>
        <taxon>Agaricomycetidae</taxon>
        <taxon>Agaricales</taxon>
        <taxon>Agaricineae</taxon>
        <taxon>Strophariaceae</taxon>
        <taxon>Psilocybe</taxon>
    </lineage>
</organism>
<dbReference type="AlphaFoldDB" id="A0A8H5BKV8"/>
<proteinExistence type="predicted"/>
<sequence length="206" mass="24250">MSHLTTESAKTGSPTKEPNRKELMQLRWMLNRMSKDCQTKHWPQHKQFCKVNRRILEMPPEHAERMKQLRAFTTKHRPTLVQLGRLALDLYKHPENWLKYVLIVRVRVRHDSKKAETAFHVHDILVETPDFCGKYKDSILVQFKYMREVNDRVGGDGGYTAVIQDLDTRLQNIVGVGFTRELTDEGFNEHNWKEAMMERMNCGTVL</sequence>
<comment type="caution">
    <text evidence="2">The sequence shown here is derived from an EMBL/GenBank/DDBJ whole genome shotgun (WGS) entry which is preliminary data.</text>
</comment>
<keyword evidence="3" id="KW-1185">Reference proteome</keyword>